<evidence type="ECO:0000313" key="1">
    <source>
        <dbReference type="EMBL" id="KUK18542.1"/>
    </source>
</evidence>
<dbReference type="EMBL" id="LGFD01000002">
    <property type="protein sequence ID" value="KUK18542.1"/>
    <property type="molecule type" value="Genomic_DNA"/>
</dbReference>
<reference evidence="2" key="1">
    <citation type="journal article" date="2015" name="MBio">
        <title>Genome-Resolved Metagenomic Analysis Reveals Roles for Candidate Phyla and Other Microbial Community Members in Biogeochemical Transformations in Oil Reservoirs.</title>
        <authorList>
            <person name="Hu P."/>
            <person name="Tom L."/>
            <person name="Singh A."/>
            <person name="Thomas B.C."/>
            <person name="Baker B.J."/>
            <person name="Piceno Y.M."/>
            <person name="Andersen G.L."/>
            <person name="Banfield J.F."/>
        </authorList>
    </citation>
    <scope>NUCLEOTIDE SEQUENCE [LARGE SCALE GENOMIC DNA]</scope>
</reference>
<organism evidence="1 2">
    <name type="scientific">Thermococcus sibiricus</name>
    <dbReference type="NCBI Taxonomy" id="172049"/>
    <lineage>
        <taxon>Archaea</taxon>
        <taxon>Methanobacteriati</taxon>
        <taxon>Methanobacteriota</taxon>
        <taxon>Thermococci</taxon>
        <taxon>Thermococcales</taxon>
        <taxon>Thermococcaceae</taxon>
        <taxon>Thermococcus</taxon>
    </lineage>
</organism>
<dbReference type="AlphaFoldDB" id="A0A101ENP7"/>
<comment type="caution">
    <text evidence="1">The sequence shown here is derived from an EMBL/GenBank/DDBJ whole genome shotgun (WGS) entry which is preliminary data.</text>
</comment>
<evidence type="ECO:0000313" key="2">
    <source>
        <dbReference type="Proteomes" id="UP000053911"/>
    </source>
</evidence>
<gene>
    <name evidence="1" type="ORF">XD54_0102</name>
</gene>
<sequence>MIGREVEIEFKVVDGRKALVIHVDEESRVVQPVVQPSDNSRKINDRKEGLKDNGDISELEFSKEEFCAGEILFGGPAGIRTPDLHLVRVTS</sequence>
<dbReference type="Proteomes" id="UP000053911">
    <property type="component" value="Unassembled WGS sequence"/>
</dbReference>
<proteinExistence type="predicted"/>
<accession>A0A101ENP7</accession>
<protein>
    <submittedName>
        <fullName evidence="1">Uncharacterized protein</fullName>
    </submittedName>
</protein>
<name>A0A101ENP7_9EURY</name>